<gene>
    <name evidence="1" type="ORF">Zmor_020000</name>
</gene>
<proteinExistence type="predicted"/>
<dbReference type="CDD" id="cd00161">
    <property type="entry name" value="beta-trefoil_Ricin-like"/>
    <property type="match status" value="1"/>
</dbReference>
<dbReference type="EMBL" id="JALNTZ010000006">
    <property type="protein sequence ID" value="KAJ3648179.1"/>
    <property type="molecule type" value="Genomic_DNA"/>
</dbReference>
<dbReference type="SUPFAM" id="SSF50370">
    <property type="entry name" value="Ricin B-like lectins"/>
    <property type="match status" value="1"/>
</dbReference>
<comment type="caution">
    <text evidence="1">The sequence shown here is derived from an EMBL/GenBank/DDBJ whole genome shotgun (WGS) entry which is preliminary data.</text>
</comment>
<accession>A0AA38I6X4</accession>
<dbReference type="Proteomes" id="UP001168821">
    <property type="component" value="Unassembled WGS sequence"/>
</dbReference>
<sequence length="121" mass="13874">MGPRTSSLHLLVLLKPQEYFTLCMHPPGKYYDFLQLNENKPLFRMVLDILSNHSPQYITLNNLEGFLTQQWFLNADGRITNSAGTGRTLDVHKGVFVPGGLLKIYPENDTPAQYFFIEEKV</sequence>
<dbReference type="AlphaFoldDB" id="A0AA38I6X4"/>
<dbReference type="InterPro" id="IPR035992">
    <property type="entry name" value="Ricin_B-like_lectins"/>
</dbReference>
<evidence type="ECO:0000313" key="2">
    <source>
        <dbReference type="Proteomes" id="UP001168821"/>
    </source>
</evidence>
<keyword evidence="2" id="KW-1185">Reference proteome</keyword>
<protein>
    <submittedName>
        <fullName evidence="1">Uncharacterized protein</fullName>
    </submittedName>
</protein>
<organism evidence="1 2">
    <name type="scientific">Zophobas morio</name>
    <dbReference type="NCBI Taxonomy" id="2755281"/>
    <lineage>
        <taxon>Eukaryota</taxon>
        <taxon>Metazoa</taxon>
        <taxon>Ecdysozoa</taxon>
        <taxon>Arthropoda</taxon>
        <taxon>Hexapoda</taxon>
        <taxon>Insecta</taxon>
        <taxon>Pterygota</taxon>
        <taxon>Neoptera</taxon>
        <taxon>Endopterygota</taxon>
        <taxon>Coleoptera</taxon>
        <taxon>Polyphaga</taxon>
        <taxon>Cucujiformia</taxon>
        <taxon>Tenebrionidae</taxon>
        <taxon>Zophobas</taxon>
    </lineage>
</organism>
<dbReference type="Gene3D" id="2.80.10.50">
    <property type="match status" value="1"/>
</dbReference>
<name>A0AA38I6X4_9CUCU</name>
<evidence type="ECO:0000313" key="1">
    <source>
        <dbReference type="EMBL" id="KAJ3648179.1"/>
    </source>
</evidence>
<reference evidence="1" key="1">
    <citation type="journal article" date="2023" name="G3 (Bethesda)">
        <title>Whole genome assemblies of Zophobas morio and Tenebrio molitor.</title>
        <authorList>
            <person name="Kaur S."/>
            <person name="Stinson S.A."/>
            <person name="diCenzo G.C."/>
        </authorList>
    </citation>
    <scope>NUCLEOTIDE SEQUENCE</scope>
    <source>
        <strain evidence="1">QUZm001</strain>
    </source>
</reference>